<feature type="domain" description="AB hydrolase-1" evidence="2">
    <location>
        <begin position="436"/>
        <end position="681"/>
    </location>
</feature>
<dbReference type="Proteomes" id="UP001430848">
    <property type="component" value="Unassembled WGS sequence"/>
</dbReference>
<reference evidence="3 4" key="1">
    <citation type="submission" date="2024-02" db="EMBL/GenBank/DDBJ databases">
        <title>De novo assembly and annotation of 12 fungi associated with fruit tree decline syndrome in Ontario, Canada.</title>
        <authorList>
            <person name="Sulman M."/>
            <person name="Ellouze W."/>
            <person name="Ilyukhin E."/>
        </authorList>
    </citation>
    <scope>NUCLEOTIDE SEQUENCE [LARGE SCALE GENOMIC DNA]</scope>
    <source>
        <strain evidence="3 4">M169</strain>
    </source>
</reference>
<feature type="compositionally biased region" description="Low complexity" evidence="1">
    <location>
        <begin position="207"/>
        <end position="225"/>
    </location>
</feature>
<feature type="compositionally biased region" description="Basic and acidic residues" evidence="1">
    <location>
        <begin position="181"/>
        <end position="191"/>
    </location>
</feature>
<accession>A0ABR1P9R1</accession>
<dbReference type="Pfam" id="PF12697">
    <property type="entry name" value="Abhydrolase_6"/>
    <property type="match status" value="1"/>
</dbReference>
<evidence type="ECO:0000259" key="2">
    <source>
        <dbReference type="Pfam" id="PF12697"/>
    </source>
</evidence>
<sequence length="754" mass="83343">MTSCTRLQRSLSLAGFNLGRPAAHFYSTNGAAVNGEPVSSKKRTPWRAPKKSSPKPPKTLRGKRLERVQDDLGFDQWSWSEVNLADKTIQTAAGDLPISPLVDSTWREARQRKKTKARPDKNAHNRFQRQLRQNPYAQLLATPVRLCGATRVPLPKAMLQSFGLVRHPETNQVWWIPEGLDTPRKPAKGESDETEEADDPSSAATKGQTGEEATAASASDSAGTAEKQTRYRYPIHVLARQDLIENFGTEGRKYYGGHKRLGAINPSVPPVTKTANWRPDMYGVILDQRRRQILDDLLYLSTLCEENGRKYIIRVTDAKYAATYVHRAAFLWLGEGKALGSEQGDRESAGEAETAEKSETADTETAEKADTAEKAEIDPEHYLAEGMPGSASSSRQTFVALRMKTISKLTIVEAEDWFIRFPPQFLPIMATPKPVIVFVPGAFSRPSDYDLVSNPLRDAGYEVHVVHHPSSPDVLIDPTPSMYDDADNIRRLVETLADEGKDIIIVMHSYGGLPGTQACEGLSRTERLRTSKPGGIVRLLYVGAAIAPVGSSMAGILRTDMPLPSIEAAHARPSLWTSLSLAVGGMIPLSWTAWLFSPSSLAASVEGLWAYNRNPDIFTDWLLADMPREEALKYVSVSAPVAQSVKSTVTPLTYAGYKHIPCSYMLTKLDRVNSPEAQRGFIDLVERVCTRCRKRLWDQRLDTAVKVFGILAFLLSCAALCPSICGQEDAHRAKQLAEWTALKDFLEYCESVSA</sequence>
<organism evidence="3 4">
    <name type="scientific">Diaporthe eres</name>
    <name type="common">Phomopsis oblonga</name>
    <dbReference type="NCBI Taxonomy" id="83184"/>
    <lineage>
        <taxon>Eukaryota</taxon>
        <taxon>Fungi</taxon>
        <taxon>Dikarya</taxon>
        <taxon>Ascomycota</taxon>
        <taxon>Pezizomycotina</taxon>
        <taxon>Sordariomycetes</taxon>
        <taxon>Sordariomycetidae</taxon>
        <taxon>Diaporthales</taxon>
        <taxon>Diaporthaceae</taxon>
        <taxon>Diaporthe</taxon>
        <taxon>Diaporthe eres species complex</taxon>
    </lineage>
</organism>
<dbReference type="PANTHER" id="PTHR37017:SF11">
    <property type="entry name" value="ESTERASE_LIPASE_THIOESTERASE DOMAIN-CONTAINING PROTEIN"/>
    <property type="match status" value="1"/>
</dbReference>
<feature type="region of interest" description="Disordered" evidence="1">
    <location>
        <begin position="28"/>
        <end position="61"/>
    </location>
</feature>
<feature type="compositionally biased region" description="Basic residues" evidence="1">
    <location>
        <begin position="40"/>
        <end position="61"/>
    </location>
</feature>
<feature type="region of interest" description="Disordered" evidence="1">
    <location>
        <begin position="176"/>
        <end position="225"/>
    </location>
</feature>
<keyword evidence="4" id="KW-1185">Reference proteome</keyword>
<dbReference type="EMBL" id="JAKNSF020000026">
    <property type="protein sequence ID" value="KAK7730285.1"/>
    <property type="molecule type" value="Genomic_DNA"/>
</dbReference>
<dbReference type="PANTHER" id="PTHR37017">
    <property type="entry name" value="AB HYDROLASE-1 DOMAIN-CONTAINING PROTEIN-RELATED"/>
    <property type="match status" value="1"/>
</dbReference>
<dbReference type="Gene3D" id="3.40.50.1820">
    <property type="entry name" value="alpha/beta hydrolase"/>
    <property type="match status" value="1"/>
</dbReference>
<name>A0ABR1P9R1_DIAER</name>
<proteinExistence type="predicted"/>
<evidence type="ECO:0000256" key="1">
    <source>
        <dbReference type="SAM" id="MobiDB-lite"/>
    </source>
</evidence>
<feature type="region of interest" description="Disordered" evidence="1">
    <location>
        <begin position="342"/>
        <end position="391"/>
    </location>
</feature>
<comment type="caution">
    <text evidence="3">The sequence shown here is derived from an EMBL/GenBank/DDBJ whole genome shotgun (WGS) entry which is preliminary data.</text>
</comment>
<protein>
    <recommendedName>
        <fullName evidence="2">AB hydrolase-1 domain-containing protein</fullName>
    </recommendedName>
</protein>
<gene>
    <name evidence="3" type="ORF">SLS63_005855</name>
</gene>
<feature type="compositionally biased region" description="Basic and acidic residues" evidence="1">
    <location>
        <begin position="343"/>
        <end position="383"/>
    </location>
</feature>
<evidence type="ECO:0000313" key="3">
    <source>
        <dbReference type="EMBL" id="KAK7730285.1"/>
    </source>
</evidence>
<dbReference type="InterPro" id="IPR029058">
    <property type="entry name" value="AB_hydrolase_fold"/>
</dbReference>
<evidence type="ECO:0000313" key="4">
    <source>
        <dbReference type="Proteomes" id="UP001430848"/>
    </source>
</evidence>
<dbReference type="InterPro" id="IPR052897">
    <property type="entry name" value="Sec-Metab_Biosynth_Hydrolase"/>
</dbReference>
<dbReference type="InterPro" id="IPR000073">
    <property type="entry name" value="AB_hydrolase_1"/>
</dbReference>
<dbReference type="SUPFAM" id="SSF53474">
    <property type="entry name" value="alpha/beta-Hydrolases"/>
    <property type="match status" value="1"/>
</dbReference>